<feature type="non-terminal residue" evidence="1">
    <location>
        <position position="188"/>
    </location>
</feature>
<proteinExistence type="predicted"/>
<reference evidence="1" key="1">
    <citation type="submission" date="2022-07" db="EMBL/GenBank/DDBJ databases">
        <title>Phylogenomic reconstructions and comparative analyses of Kickxellomycotina fungi.</title>
        <authorList>
            <person name="Reynolds N.K."/>
            <person name="Stajich J.E."/>
            <person name="Barry K."/>
            <person name="Grigoriev I.V."/>
            <person name="Crous P."/>
            <person name="Smith M.E."/>
        </authorList>
    </citation>
    <scope>NUCLEOTIDE SEQUENCE</scope>
    <source>
        <strain evidence="1">BCRC 34780</strain>
    </source>
</reference>
<evidence type="ECO:0000313" key="1">
    <source>
        <dbReference type="EMBL" id="KAJ2790620.1"/>
    </source>
</evidence>
<evidence type="ECO:0000313" key="2">
    <source>
        <dbReference type="Proteomes" id="UP001140087"/>
    </source>
</evidence>
<keyword evidence="2" id="KW-1185">Reference proteome</keyword>
<comment type="caution">
    <text evidence="1">The sequence shown here is derived from an EMBL/GenBank/DDBJ whole genome shotgun (WGS) entry which is preliminary data.</text>
</comment>
<name>A0ACC1KJE8_9FUNG</name>
<protein>
    <submittedName>
        <fullName evidence="1">Uncharacterized protein</fullName>
    </submittedName>
</protein>
<gene>
    <name evidence="1" type="ORF">H4R21_006473</name>
</gene>
<dbReference type="EMBL" id="JANBUN010003476">
    <property type="protein sequence ID" value="KAJ2790620.1"/>
    <property type="molecule type" value="Genomic_DNA"/>
</dbReference>
<accession>A0ACC1KJE8</accession>
<dbReference type="Proteomes" id="UP001140087">
    <property type="component" value="Unassembled WGS sequence"/>
</dbReference>
<sequence>MARAQGCDSLLRRCQAAAADSEFDEQLRAVVGEHAARMAAAVCDRVGPAPQPAAIGRALVQVNASCGELAQAQSAQVERLLDEALGVLAPHDRAAAALVDAVADEREMLGGWARLWTTVSASLDRDSAAREGQRAALQRAAARTAGTQVVSPDDRLALALKRLLALGGPAALDGAPAAGDGLAARLGQ</sequence>
<organism evidence="1 2">
    <name type="scientific">Coemansia helicoidea</name>
    <dbReference type="NCBI Taxonomy" id="1286919"/>
    <lineage>
        <taxon>Eukaryota</taxon>
        <taxon>Fungi</taxon>
        <taxon>Fungi incertae sedis</taxon>
        <taxon>Zoopagomycota</taxon>
        <taxon>Kickxellomycotina</taxon>
        <taxon>Kickxellomycetes</taxon>
        <taxon>Kickxellales</taxon>
        <taxon>Kickxellaceae</taxon>
        <taxon>Coemansia</taxon>
    </lineage>
</organism>